<dbReference type="PROSITE" id="PS51257">
    <property type="entry name" value="PROKAR_LIPOPROTEIN"/>
    <property type="match status" value="1"/>
</dbReference>
<gene>
    <name evidence="3" type="ORF">O0S08_28095</name>
</gene>
<feature type="region of interest" description="Disordered" evidence="1">
    <location>
        <begin position="18"/>
        <end position="94"/>
    </location>
</feature>
<evidence type="ECO:0000256" key="1">
    <source>
        <dbReference type="SAM" id="MobiDB-lite"/>
    </source>
</evidence>
<reference evidence="3" key="1">
    <citation type="submission" date="2022-11" db="EMBL/GenBank/DDBJ databases">
        <title>Minimal conservation of predation-associated metabolite biosynthetic gene clusters underscores biosynthetic potential of Myxococcota including descriptions for ten novel species: Archangium lansinium sp. nov., Myxococcus landrumus sp. nov., Nannocystis bai.</title>
        <authorList>
            <person name="Ahearne A."/>
            <person name="Stevens C."/>
            <person name="Dowd S."/>
        </authorList>
    </citation>
    <scope>NUCLEOTIDE SEQUENCE</scope>
    <source>
        <strain evidence="3">Fl3</strain>
    </source>
</reference>
<proteinExistence type="predicted"/>
<evidence type="ECO:0000313" key="4">
    <source>
        <dbReference type="Proteomes" id="UP001164459"/>
    </source>
</evidence>
<keyword evidence="4" id="KW-1185">Reference proteome</keyword>
<dbReference type="EMBL" id="CP114040">
    <property type="protein sequence ID" value="WAS90074.1"/>
    <property type="molecule type" value="Genomic_DNA"/>
</dbReference>
<feature type="signal peptide" evidence="2">
    <location>
        <begin position="1"/>
        <end position="20"/>
    </location>
</feature>
<evidence type="ECO:0000313" key="3">
    <source>
        <dbReference type="EMBL" id="WAS90074.1"/>
    </source>
</evidence>
<protein>
    <submittedName>
        <fullName evidence="3">Uncharacterized protein</fullName>
    </submittedName>
</protein>
<sequence>MSTRIFVSTFAMLLFTGACGDDGDGPQDTTDATTDASTTDASTTTDAASTTDDTAEPPPTTSSASATGDGETTTAATTGDPTTDTGVTTDKPEPDPAVLAACQAYCERWGECGFQPDLEGCVEGCNSNQFGLVGECKQANLDLLACTVALSCEELLASLEEGGACGEQEAAVTDACAGDECAQSVFGGDDACELQFECPDAPLQQMICDGPTCTCLEGGENIGECPAEGVCASGDGIFAAAARCCGF</sequence>
<accession>A0ABY7GSY7</accession>
<dbReference type="Proteomes" id="UP001164459">
    <property type="component" value="Chromosome"/>
</dbReference>
<evidence type="ECO:0000256" key="2">
    <source>
        <dbReference type="SAM" id="SignalP"/>
    </source>
</evidence>
<keyword evidence="2" id="KW-0732">Signal</keyword>
<feature type="chain" id="PRO_5046447802" evidence="2">
    <location>
        <begin position="21"/>
        <end position="247"/>
    </location>
</feature>
<organism evidence="3 4">
    <name type="scientific">Nannocystis punicea</name>
    <dbReference type="NCBI Taxonomy" id="2995304"/>
    <lineage>
        <taxon>Bacteria</taxon>
        <taxon>Pseudomonadati</taxon>
        <taxon>Myxococcota</taxon>
        <taxon>Polyangia</taxon>
        <taxon>Nannocystales</taxon>
        <taxon>Nannocystaceae</taxon>
        <taxon>Nannocystis</taxon>
    </lineage>
</organism>
<name>A0ABY7GSY7_9BACT</name>
<feature type="compositionally biased region" description="Low complexity" evidence="1">
    <location>
        <begin position="26"/>
        <end position="52"/>
    </location>
</feature>
<feature type="compositionally biased region" description="Low complexity" evidence="1">
    <location>
        <begin position="61"/>
        <end position="89"/>
    </location>
</feature>
<dbReference type="RefSeq" id="WP_269032408.1">
    <property type="nucleotide sequence ID" value="NZ_CP114040.1"/>
</dbReference>